<dbReference type="Pfam" id="PF14524">
    <property type="entry name" value="Wzt_C"/>
    <property type="match status" value="1"/>
</dbReference>
<protein>
    <submittedName>
        <fullName evidence="7">ABC transporter ATP-binding protein</fullName>
    </submittedName>
</protein>
<evidence type="ECO:0000259" key="6">
    <source>
        <dbReference type="PROSITE" id="PS50893"/>
    </source>
</evidence>
<dbReference type="CDD" id="cd10147">
    <property type="entry name" value="Wzt_C-like"/>
    <property type="match status" value="1"/>
</dbReference>
<dbReference type="InterPro" id="IPR029439">
    <property type="entry name" value="Wzt_C"/>
</dbReference>
<dbReference type="InterPro" id="IPR017871">
    <property type="entry name" value="ABC_transporter-like_CS"/>
</dbReference>
<dbReference type="InterPro" id="IPR003439">
    <property type="entry name" value="ABC_transporter-like_ATP-bd"/>
</dbReference>
<reference evidence="7 8" key="1">
    <citation type="submission" date="2020-06" db="EMBL/GenBank/DDBJ databases">
        <title>Schlegella sp. ID0723 isolated from air conditioner.</title>
        <authorList>
            <person name="Kim D.Y."/>
            <person name="Kim D.-U."/>
        </authorList>
    </citation>
    <scope>NUCLEOTIDE SEQUENCE [LARGE SCALE GENOMIC DNA]</scope>
    <source>
        <strain evidence="7 8">ID0723</strain>
    </source>
</reference>
<dbReference type="InterPro" id="IPR015860">
    <property type="entry name" value="ABC_transpr_TagH-like"/>
</dbReference>
<gene>
    <name evidence="7" type="ORF">HQN59_05225</name>
</gene>
<keyword evidence="3" id="KW-0472">Membrane</keyword>
<dbReference type="SUPFAM" id="SSF52540">
    <property type="entry name" value="P-loop containing nucleoside triphosphate hydrolases"/>
    <property type="match status" value="1"/>
</dbReference>
<dbReference type="GO" id="GO:0016887">
    <property type="term" value="F:ATP hydrolysis activity"/>
    <property type="evidence" value="ECO:0007669"/>
    <property type="project" value="InterPro"/>
</dbReference>
<dbReference type="Pfam" id="PF00005">
    <property type="entry name" value="ABC_tran"/>
    <property type="match status" value="1"/>
</dbReference>
<proteinExistence type="inferred from homology"/>
<dbReference type="Gene3D" id="2.70.50.60">
    <property type="entry name" value="abc- transporter (atp binding component) like domain"/>
    <property type="match status" value="1"/>
</dbReference>
<dbReference type="InterPro" id="IPR050683">
    <property type="entry name" value="Bact_Polysacc_Export_ATP-bd"/>
</dbReference>
<comment type="similarity">
    <text evidence="1">Belongs to the ABC transporter superfamily.</text>
</comment>
<dbReference type="GO" id="GO:0016020">
    <property type="term" value="C:membrane"/>
    <property type="evidence" value="ECO:0007669"/>
    <property type="project" value="InterPro"/>
</dbReference>
<dbReference type="SMART" id="SM00382">
    <property type="entry name" value="AAA"/>
    <property type="match status" value="1"/>
</dbReference>
<dbReference type="InterPro" id="IPR027417">
    <property type="entry name" value="P-loop_NTPase"/>
</dbReference>
<evidence type="ECO:0000256" key="5">
    <source>
        <dbReference type="ARBA" id="ARBA00022840"/>
    </source>
</evidence>
<evidence type="ECO:0000313" key="7">
    <source>
        <dbReference type="EMBL" id="NUZ05161.1"/>
    </source>
</evidence>
<comment type="caution">
    <text evidence="7">The sequence shown here is derived from an EMBL/GenBank/DDBJ whole genome shotgun (WGS) entry which is preliminary data.</text>
</comment>
<evidence type="ECO:0000256" key="4">
    <source>
        <dbReference type="ARBA" id="ARBA00022741"/>
    </source>
</evidence>
<accession>A0A7Y6NL21</accession>
<dbReference type="CDD" id="cd03220">
    <property type="entry name" value="ABC_KpsT_Wzt"/>
    <property type="match status" value="1"/>
</dbReference>
<organism evidence="7 8">
    <name type="scientific">Piscinibacter koreensis</name>
    <dbReference type="NCBI Taxonomy" id="2742824"/>
    <lineage>
        <taxon>Bacteria</taxon>
        <taxon>Pseudomonadati</taxon>
        <taxon>Pseudomonadota</taxon>
        <taxon>Betaproteobacteria</taxon>
        <taxon>Burkholderiales</taxon>
        <taxon>Sphaerotilaceae</taxon>
        <taxon>Piscinibacter</taxon>
    </lineage>
</organism>
<evidence type="ECO:0000313" key="8">
    <source>
        <dbReference type="Proteomes" id="UP000529637"/>
    </source>
</evidence>
<feature type="domain" description="ABC transporter" evidence="6">
    <location>
        <begin position="29"/>
        <end position="252"/>
    </location>
</feature>
<dbReference type="AlphaFoldDB" id="A0A7Y6NL21"/>
<evidence type="ECO:0000256" key="2">
    <source>
        <dbReference type="ARBA" id="ARBA00022448"/>
    </source>
</evidence>
<dbReference type="PROSITE" id="PS50893">
    <property type="entry name" value="ABC_TRANSPORTER_2"/>
    <property type="match status" value="1"/>
</dbReference>
<dbReference type="RefSeq" id="WP_176066797.1">
    <property type="nucleotide sequence ID" value="NZ_JABWMJ010000002.1"/>
</dbReference>
<dbReference type="Gene3D" id="3.40.50.300">
    <property type="entry name" value="P-loop containing nucleotide triphosphate hydrolases"/>
    <property type="match status" value="1"/>
</dbReference>
<keyword evidence="4" id="KW-0547">Nucleotide-binding</keyword>
<dbReference type="InterPro" id="IPR003593">
    <property type="entry name" value="AAA+_ATPase"/>
</dbReference>
<keyword evidence="5 7" id="KW-0067">ATP-binding</keyword>
<dbReference type="PROSITE" id="PS00211">
    <property type="entry name" value="ABC_TRANSPORTER_1"/>
    <property type="match status" value="1"/>
</dbReference>
<dbReference type="EMBL" id="JABWMJ010000002">
    <property type="protein sequence ID" value="NUZ05161.1"/>
    <property type="molecule type" value="Genomic_DNA"/>
</dbReference>
<dbReference type="GO" id="GO:0140359">
    <property type="term" value="F:ABC-type transporter activity"/>
    <property type="evidence" value="ECO:0007669"/>
    <property type="project" value="InterPro"/>
</dbReference>
<dbReference type="Proteomes" id="UP000529637">
    <property type="component" value="Unassembled WGS sequence"/>
</dbReference>
<evidence type="ECO:0000256" key="1">
    <source>
        <dbReference type="ARBA" id="ARBA00005417"/>
    </source>
</evidence>
<dbReference type="GO" id="GO:0005524">
    <property type="term" value="F:ATP binding"/>
    <property type="evidence" value="ECO:0007669"/>
    <property type="project" value="UniProtKB-KW"/>
</dbReference>
<sequence>MKVIEVDHVTKEFRLGQTTTLRNNLRNLLSSIGVGPRAPRRQPFRALDDVHFAVEQGEVLGIIGTNGAGKSTLLKILAGITAPTRGRVAVRGRIAPLIEVGAGLIADLTGRENIYLNAALLGMSYRDIRRKIDEIIDFAELAEFMDTPLKRYSSGMAVRLGFSIATSVDADVLIVDEVLAVGDMAFQRKCFDRMEDLIKRQGKTVLMVSHNLRQVERLCSRVILLDHGRVLTDDEPNTACELFYKRSDEKIKQTVSRTASASALGNALVSEDIDVLAIDLVDAAGNSADSVVYKHDFSLRVRYRVNKAINRPVFGVGVHTTDLLYITTHNSDYEVTLDRLEPGEYESNCRVACCPLIPGVYAIRVGISDGSSTRLLFYGENLVHFQVLDSPASPILHADRAGFFELDARWQDPLPLPAAVEQAPPAPVLAGTREAPAIS</sequence>
<dbReference type="PANTHER" id="PTHR46743">
    <property type="entry name" value="TEICHOIC ACIDS EXPORT ATP-BINDING PROTEIN TAGH"/>
    <property type="match status" value="1"/>
</dbReference>
<evidence type="ECO:0000256" key="3">
    <source>
        <dbReference type="ARBA" id="ARBA00022475"/>
    </source>
</evidence>
<name>A0A7Y6NL21_9BURK</name>
<keyword evidence="2" id="KW-0813">Transport</keyword>
<keyword evidence="3" id="KW-1003">Cell membrane</keyword>
<dbReference type="PANTHER" id="PTHR46743:SF2">
    <property type="entry name" value="TEICHOIC ACIDS EXPORT ATP-BINDING PROTEIN TAGH"/>
    <property type="match status" value="1"/>
</dbReference>
<keyword evidence="8" id="KW-1185">Reference proteome</keyword>